<reference evidence="2" key="1">
    <citation type="journal article" date="2019" name="Int. J. Syst. Evol. Microbiol.">
        <title>The Global Catalogue of Microorganisms (GCM) 10K type strain sequencing project: providing services to taxonomists for standard genome sequencing and annotation.</title>
        <authorList>
            <consortium name="The Broad Institute Genomics Platform"/>
            <consortium name="The Broad Institute Genome Sequencing Center for Infectious Disease"/>
            <person name="Wu L."/>
            <person name="Ma J."/>
        </authorList>
    </citation>
    <scope>NUCLEOTIDE SEQUENCE [LARGE SCALE GENOMIC DNA]</scope>
    <source>
        <strain evidence="2">JCM 32105</strain>
    </source>
</reference>
<evidence type="ECO:0000313" key="1">
    <source>
        <dbReference type="EMBL" id="GAA4467010.1"/>
    </source>
</evidence>
<dbReference type="EMBL" id="BAABFA010000015">
    <property type="protein sequence ID" value="GAA4467010.1"/>
    <property type="molecule type" value="Genomic_DNA"/>
</dbReference>
<comment type="caution">
    <text evidence="1">The sequence shown here is derived from an EMBL/GenBank/DDBJ whole genome shotgun (WGS) entry which is preliminary data.</text>
</comment>
<name>A0ABP8NKN2_9BACT</name>
<dbReference type="Proteomes" id="UP001500067">
    <property type="component" value="Unassembled WGS sequence"/>
</dbReference>
<evidence type="ECO:0000313" key="2">
    <source>
        <dbReference type="Proteomes" id="UP001500067"/>
    </source>
</evidence>
<organism evidence="1 2">
    <name type="scientific">Nemorincola caseinilytica</name>
    <dbReference type="NCBI Taxonomy" id="2054315"/>
    <lineage>
        <taxon>Bacteria</taxon>
        <taxon>Pseudomonadati</taxon>
        <taxon>Bacteroidota</taxon>
        <taxon>Chitinophagia</taxon>
        <taxon>Chitinophagales</taxon>
        <taxon>Chitinophagaceae</taxon>
        <taxon>Nemorincola</taxon>
    </lineage>
</organism>
<gene>
    <name evidence="1" type="ORF">GCM10023093_22070</name>
</gene>
<sequence>MAREDLKMVGRYEESRWDPTGASTFDTSYEETAYFDIIVQKDTQLLIKRKGSIDLDLSYYAYDTVNERLKFSSTRPFSEYIYYYFNKDSIVYYLYNRPAFGFYRIEELLHTE</sequence>
<protein>
    <submittedName>
        <fullName evidence="1">Uncharacterized protein</fullName>
    </submittedName>
</protein>
<proteinExistence type="predicted"/>
<keyword evidence="2" id="KW-1185">Reference proteome</keyword>
<accession>A0ABP8NKN2</accession>